<evidence type="ECO:0000313" key="4">
    <source>
        <dbReference type="EMBL" id="MDT0678194.1"/>
    </source>
</evidence>
<dbReference type="RefSeq" id="WP_311504530.1">
    <property type="nucleotide sequence ID" value="NZ_JAVRHK010000017.1"/>
</dbReference>
<protein>
    <submittedName>
        <fullName evidence="4">Outer membrane beta-barrel protein</fullName>
    </submittedName>
</protein>
<comment type="caution">
    <text evidence="4">The sequence shown here is derived from an EMBL/GenBank/DDBJ whole genome shotgun (WGS) entry which is preliminary data.</text>
</comment>
<feature type="signal peptide" evidence="2">
    <location>
        <begin position="1"/>
        <end position="20"/>
    </location>
</feature>
<dbReference type="InterPro" id="IPR011250">
    <property type="entry name" value="OMP/PagP_B-barrel"/>
</dbReference>
<evidence type="ECO:0000313" key="5">
    <source>
        <dbReference type="Proteomes" id="UP001262582"/>
    </source>
</evidence>
<organism evidence="4 5">
    <name type="scientific">Autumnicola musiva</name>
    <dbReference type="NCBI Taxonomy" id="3075589"/>
    <lineage>
        <taxon>Bacteria</taxon>
        <taxon>Pseudomonadati</taxon>
        <taxon>Bacteroidota</taxon>
        <taxon>Flavobacteriia</taxon>
        <taxon>Flavobacteriales</taxon>
        <taxon>Flavobacteriaceae</taxon>
        <taxon>Autumnicola</taxon>
    </lineage>
</organism>
<keyword evidence="5" id="KW-1185">Reference proteome</keyword>
<dbReference type="PROSITE" id="PS00695">
    <property type="entry name" value="ENT_VIR_OMP_2"/>
    <property type="match status" value="1"/>
</dbReference>
<reference evidence="4 5" key="1">
    <citation type="submission" date="2023-09" db="EMBL/GenBank/DDBJ databases">
        <authorList>
            <person name="Rey-Velasco X."/>
        </authorList>
    </citation>
    <scope>NUCLEOTIDE SEQUENCE [LARGE SCALE GENOMIC DNA]</scope>
    <source>
        <strain evidence="4 5">F117</strain>
    </source>
</reference>
<accession>A0ABU3D9J0</accession>
<keyword evidence="1 2" id="KW-0732">Signal</keyword>
<dbReference type="Pfam" id="PF13505">
    <property type="entry name" value="OMP_b-brl"/>
    <property type="match status" value="1"/>
</dbReference>
<dbReference type="Proteomes" id="UP001262582">
    <property type="component" value="Unassembled WGS sequence"/>
</dbReference>
<dbReference type="SUPFAM" id="SSF56925">
    <property type="entry name" value="OMPA-like"/>
    <property type="match status" value="1"/>
</dbReference>
<name>A0ABU3D9J0_9FLAO</name>
<feature type="chain" id="PRO_5047376003" evidence="2">
    <location>
        <begin position="21"/>
        <end position="182"/>
    </location>
</feature>
<evidence type="ECO:0000256" key="2">
    <source>
        <dbReference type="SAM" id="SignalP"/>
    </source>
</evidence>
<sequence>MKNLILAAMLFFASLSFMQAQEVDFGLSAGYTSITGRSSSSTSSMVTSASSSGFNVGALADFSISENFHLQPEVNFAIADDVNFLIIPVLAQYYIGDSQFYLQAGPQATFLLEDTMGMLDNFGLDLAFGAGYHINENFFLHAKYSFEITNRLSNDFIDMLESEGQDADSGFDAFTVGVGYKF</sequence>
<gene>
    <name evidence="4" type="ORF">RM539_16545</name>
</gene>
<dbReference type="Gene3D" id="2.40.160.20">
    <property type="match status" value="1"/>
</dbReference>
<dbReference type="EMBL" id="JAVRHK010000017">
    <property type="protein sequence ID" value="MDT0678194.1"/>
    <property type="molecule type" value="Genomic_DNA"/>
</dbReference>
<evidence type="ECO:0000256" key="1">
    <source>
        <dbReference type="ARBA" id="ARBA00022729"/>
    </source>
</evidence>
<dbReference type="InterPro" id="IPR027385">
    <property type="entry name" value="Beta-barrel_OMP"/>
</dbReference>
<evidence type="ECO:0000259" key="3">
    <source>
        <dbReference type="Pfam" id="PF13505"/>
    </source>
</evidence>
<dbReference type="InterPro" id="IPR000758">
    <property type="entry name" value="Enterovir_OMP"/>
</dbReference>
<feature type="domain" description="Outer membrane protein beta-barrel" evidence="3">
    <location>
        <begin position="5"/>
        <end position="182"/>
    </location>
</feature>
<proteinExistence type="predicted"/>